<dbReference type="RefSeq" id="WP_088255422.1">
    <property type="nucleotide sequence ID" value="NZ_NIDE01000005.1"/>
</dbReference>
<dbReference type="EMBL" id="NIDE01000005">
    <property type="protein sequence ID" value="OWK42224.1"/>
    <property type="molecule type" value="Genomic_DNA"/>
</dbReference>
<name>A0A225DRG6_9BACT</name>
<evidence type="ECO:0000313" key="3">
    <source>
        <dbReference type="EMBL" id="OWK42224.1"/>
    </source>
</evidence>
<dbReference type="OrthoDB" id="288426at2"/>
<reference evidence="4" key="1">
    <citation type="submission" date="2017-06" db="EMBL/GenBank/DDBJ databases">
        <title>Genome analysis of Fimbriiglobus ruber SP5, the first member of the order Planctomycetales with confirmed chitinolytic capability.</title>
        <authorList>
            <person name="Ravin N.V."/>
            <person name="Rakitin A.L."/>
            <person name="Ivanova A.A."/>
            <person name="Beletsky A.V."/>
            <person name="Kulichevskaya I.S."/>
            <person name="Mardanov A.V."/>
            <person name="Dedysh S.N."/>
        </authorList>
    </citation>
    <scope>NUCLEOTIDE SEQUENCE [LARGE SCALE GENOMIC DNA]</scope>
    <source>
        <strain evidence="4">SP5</strain>
    </source>
</reference>
<dbReference type="AlphaFoldDB" id="A0A225DRG6"/>
<accession>A0A225DRG6</accession>
<feature type="signal peptide" evidence="1">
    <location>
        <begin position="1"/>
        <end position="20"/>
    </location>
</feature>
<evidence type="ECO:0000256" key="1">
    <source>
        <dbReference type="SAM" id="SignalP"/>
    </source>
</evidence>
<dbReference type="Pfam" id="PF25459">
    <property type="entry name" value="AIM3_BBC1_C"/>
    <property type="match status" value="1"/>
</dbReference>
<gene>
    <name evidence="3" type="ORF">FRUB_04302</name>
</gene>
<protein>
    <recommendedName>
        <fullName evidence="2">BBC1/AIM3 cysteine proteinase-fold domain-containing protein</fullName>
    </recommendedName>
</protein>
<dbReference type="InterPro" id="IPR057402">
    <property type="entry name" value="AIM3_BBC1_C"/>
</dbReference>
<evidence type="ECO:0000259" key="2">
    <source>
        <dbReference type="Pfam" id="PF25459"/>
    </source>
</evidence>
<keyword evidence="1" id="KW-0732">Signal</keyword>
<organism evidence="3 4">
    <name type="scientific">Fimbriiglobus ruber</name>
    <dbReference type="NCBI Taxonomy" id="1908690"/>
    <lineage>
        <taxon>Bacteria</taxon>
        <taxon>Pseudomonadati</taxon>
        <taxon>Planctomycetota</taxon>
        <taxon>Planctomycetia</taxon>
        <taxon>Gemmatales</taxon>
        <taxon>Gemmataceae</taxon>
        <taxon>Fimbriiglobus</taxon>
    </lineage>
</organism>
<feature type="chain" id="PRO_5012217553" description="BBC1/AIM3 cysteine proteinase-fold domain-containing protein" evidence="1">
    <location>
        <begin position="21"/>
        <end position="184"/>
    </location>
</feature>
<comment type="caution">
    <text evidence="3">The sequence shown here is derived from an EMBL/GenBank/DDBJ whole genome shotgun (WGS) entry which is preliminary data.</text>
</comment>
<proteinExistence type="predicted"/>
<sequence>MKSLMTALSATFLFSSLATAADHQLDPNSLGGKVVAYATQHEGQRIGGGQCTDLVNAALASAGARQIRIETTAPSLVKAGFPSQMYRWGVPVPLVTAEAKHVLPGMILQFEDCTFKKPDGTQTWVMPHHTAIIKSAHGTMVTVIQQNAPTGGPVSEATFDLRWLQKKTADGKAAVLSAYIPQAK</sequence>
<evidence type="ECO:0000313" key="4">
    <source>
        <dbReference type="Proteomes" id="UP000214646"/>
    </source>
</evidence>
<feature type="domain" description="BBC1/AIM3 cysteine proteinase-fold" evidence="2">
    <location>
        <begin position="29"/>
        <end position="165"/>
    </location>
</feature>
<dbReference type="Proteomes" id="UP000214646">
    <property type="component" value="Unassembled WGS sequence"/>
</dbReference>
<dbReference type="Gene3D" id="3.90.1720.60">
    <property type="match status" value="1"/>
</dbReference>
<keyword evidence="4" id="KW-1185">Reference proteome</keyword>